<dbReference type="EMBL" id="AVOT02033338">
    <property type="protein sequence ID" value="MBW0527224.1"/>
    <property type="molecule type" value="Genomic_DNA"/>
</dbReference>
<evidence type="ECO:0000313" key="1">
    <source>
        <dbReference type="EMBL" id="MBW0527224.1"/>
    </source>
</evidence>
<organism evidence="1 2">
    <name type="scientific">Austropuccinia psidii MF-1</name>
    <dbReference type="NCBI Taxonomy" id="1389203"/>
    <lineage>
        <taxon>Eukaryota</taxon>
        <taxon>Fungi</taxon>
        <taxon>Dikarya</taxon>
        <taxon>Basidiomycota</taxon>
        <taxon>Pucciniomycotina</taxon>
        <taxon>Pucciniomycetes</taxon>
        <taxon>Pucciniales</taxon>
        <taxon>Sphaerophragmiaceae</taxon>
        <taxon>Austropuccinia</taxon>
    </lineage>
</organism>
<reference evidence="1" key="1">
    <citation type="submission" date="2021-03" db="EMBL/GenBank/DDBJ databases">
        <title>Draft genome sequence of rust myrtle Austropuccinia psidii MF-1, a brazilian biotype.</title>
        <authorList>
            <person name="Quecine M.C."/>
            <person name="Pachon D.M.R."/>
            <person name="Bonatelli M.L."/>
            <person name="Correr F.H."/>
            <person name="Franceschini L.M."/>
            <person name="Leite T.F."/>
            <person name="Margarido G.R.A."/>
            <person name="Almeida C.A."/>
            <person name="Ferrarezi J.A."/>
            <person name="Labate C.A."/>
        </authorList>
    </citation>
    <scope>NUCLEOTIDE SEQUENCE</scope>
    <source>
        <strain evidence="1">MF-1</strain>
    </source>
</reference>
<gene>
    <name evidence="1" type="ORF">O181_066939</name>
</gene>
<dbReference type="Proteomes" id="UP000765509">
    <property type="component" value="Unassembled WGS sequence"/>
</dbReference>
<name>A0A9Q3EUE9_9BASI</name>
<dbReference type="AlphaFoldDB" id="A0A9Q3EUE9"/>
<proteinExistence type="predicted"/>
<protein>
    <submittedName>
        <fullName evidence="1">Uncharacterized protein</fullName>
    </submittedName>
</protein>
<keyword evidence="2" id="KW-1185">Reference proteome</keyword>
<evidence type="ECO:0000313" key="2">
    <source>
        <dbReference type="Proteomes" id="UP000765509"/>
    </source>
</evidence>
<comment type="caution">
    <text evidence="1">The sequence shown here is derived from an EMBL/GenBank/DDBJ whole genome shotgun (WGS) entry which is preliminary data.</text>
</comment>
<accession>A0A9Q3EUE9</accession>
<sequence length="110" mass="12645">MHLFSTEIQWPQYQRVIATFHKVIKESHHPEDFIKAQGQVSLSNINDAIKQPLPILIHSTPPMEYWQFILKGYSRGSSKTICHVSRLHKSTLATIFIQYSLGSSRPVLQS</sequence>